<organism evidence="2 3">
    <name type="scientific">Rhizobium leguminosarum</name>
    <dbReference type="NCBI Taxonomy" id="384"/>
    <lineage>
        <taxon>Bacteria</taxon>
        <taxon>Pseudomonadati</taxon>
        <taxon>Pseudomonadota</taxon>
        <taxon>Alphaproteobacteria</taxon>
        <taxon>Hyphomicrobiales</taxon>
        <taxon>Rhizobiaceae</taxon>
        <taxon>Rhizobium/Agrobacterium group</taxon>
        <taxon>Rhizobium</taxon>
    </lineage>
</organism>
<evidence type="ECO:0000313" key="3">
    <source>
        <dbReference type="Proteomes" id="UP000293652"/>
    </source>
</evidence>
<proteinExistence type="predicted"/>
<evidence type="ECO:0000256" key="1">
    <source>
        <dbReference type="SAM" id="MobiDB-lite"/>
    </source>
</evidence>
<feature type="compositionally biased region" description="Basic and acidic residues" evidence="1">
    <location>
        <begin position="9"/>
        <end position="30"/>
    </location>
</feature>
<evidence type="ECO:0000313" key="2">
    <source>
        <dbReference type="EMBL" id="TAX72642.1"/>
    </source>
</evidence>
<reference evidence="2 3" key="1">
    <citation type="submission" date="2019-02" db="EMBL/GenBank/DDBJ databases">
        <title>The genomic architecture of introgression among sibling species of bacteria.</title>
        <authorList>
            <person name="Cavassim M.I.A."/>
            <person name="Moeskjaer S."/>
            <person name="Moslemi C."/>
            <person name="Fields B."/>
            <person name="Bachmann A."/>
            <person name="Vilhjalmsson B."/>
            <person name="Schierup M.H."/>
            <person name="Young J.P.W."/>
            <person name="Andersen S.U."/>
        </authorList>
    </citation>
    <scope>NUCLEOTIDE SEQUENCE [LARGE SCALE GENOMIC DNA]</scope>
    <source>
        <strain evidence="2 3">SM145A</strain>
    </source>
</reference>
<dbReference type="EMBL" id="SIPC01000001">
    <property type="protein sequence ID" value="TAX72642.1"/>
    <property type="molecule type" value="Genomic_DNA"/>
</dbReference>
<feature type="region of interest" description="Disordered" evidence="1">
    <location>
        <begin position="1"/>
        <end position="30"/>
    </location>
</feature>
<sequence length="92" mass="10827">MPIASQPGNDDRPFGSPMEEHDMQTTRSKQLADEYLRFGGKRLAKIDDNIVKIRHWDDDTPEAETFWQKHIEPLDDKRRVEVETHLPTINDR</sequence>
<name>A0A4Q8Y000_RHILE</name>
<dbReference type="RefSeq" id="WP_130749972.1">
    <property type="nucleotide sequence ID" value="NZ_SIPC01000001.1"/>
</dbReference>
<dbReference type="Proteomes" id="UP000293652">
    <property type="component" value="Unassembled WGS sequence"/>
</dbReference>
<comment type="caution">
    <text evidence="2">The sequence shown here is derived from an EMBL/GenBank/DDBJ whole genome shotgun (WGS) entry which is preliminary data.</text>
</comment>
<dbReference type="AlphaFoldDB" id="A0A4Q8Y000"/>
<gene>
    <name evidence="2" type="ORF">ELI03_13250</name>
</gene>
<accession>A0A4Q8Y000</accession>
<protein>
    <submittedName>
        <fullName evidence="2">Uncharacterized protein</fullName>
    </submittedName>
</protein>